<reference evidence="2 3" key="1">
    <citation type="submission" date="2018-09" db="EMBL/GenBank/DDBJ databases">
        <authorList>
            <person name="Grouzdev D.S."/>
            <person name="Krutkina M.S."/>
        </authorList>
    </citation>
    <scope>NUCLEOTIDE SEQUENCE [LARGE SCALE GENOMIC DNA]</scope>
    <source>
        <strain evidence="2 3">RmlP001</strain>
    </source>
</reference>
<evidence type="ECO:0000256" key="1">
    <source>
        <dbReference type="SAM" id="SignalP"/>
    </source>
</evidence>
<evidence type="ECO:0000313" key="3">
    <source>
        <dbReference type="Proteomes" id="UP000289411"/>
    </source>
</evidence>
<dbReference type="AlphaFoldDB" id="A0A4V1RJ48"/>
<proteinExistence type="predicted"/>
<keyword evidence="1" id="KW-0732">Signal</keyword>
<dbReference type="OrthoDB" id="8159918at2"/>
<organism evidence="2 3">
    <name type="scientific">Lichenibacterium ramalinae</name>
    <dbReference type="NCBI Taxonomy" id="2316527"/>
    <lineage>
        <taxon>Bacteria</taxon>
        <taxon>Pseudomonadati</taxon>
        <taxon>Pseudomonadota</taxon>
        <taxon>Alphaproteobacteria</taxon>
        <taxon>Hyphomicrobiales</taxon>
        <taxon>Lichenihabitantaceae</taxon>
        <taxon>Lichenibacterium</taxon>
    </lineage>
</organism>
<dbReference type="InterPro" id="IPR006311">
    <property type="entry name" value="TAT_signal"/>
</dbReference>
<reference evidence="2 3" key="2">
    <citation type="submission" date="2019-02" db="EMBL/GenBank/DDBJ databases">
        <title>'Lichenibacterium ramalinii' gen. nov. sp. nov., 'Lichenibacterium minor' gen. nov. sp. nov.</title>
        <authorList>
            <person name="Pankratov T."/>
        </authorList>
    </citation>
    <scope>NUCLEOTIDE SEQUENCE [LARGE SCALE GENOMIC DNA]</scope>
    <source>
        <strain evidence="2 3">RmlP001</strain>
    </source>
</reference>
<dbReference type="PROSITE" id="PS51318">
    <property type="entry name" value="TAT"/>
    <property type="match status" value="1"/>
</dbReference>
<protein>
    <submittedName>
        <fullName evidence="2">Uncharacterized protein</fullName>
    </submittedName>
</protein>
<dbReference type="RefSeq" id="WP_129217612.1">
    <property type="nucleotide sequence ID" value="NZ_QYBC01000002.1"/>
</dbReference>
<dbReference type="EMBL" id="QYBC01000002">
    <property type="protein sequence ID" value="RYB07068.1"/>
    <property type="molecule type" value="Genomic_DNA"/>
</dbReference>
<gene>
    <name evidence="2" type="ORF">D3272_03040</name>
</gene>
<dbReference type="Proteomes" id="UP000289411">
    <property type="component" value="Unassembled WGS sequence"/>
</dbReference>
<name>A0A4V1RJ48_9HYPH</name>
<sequence>MTDRTSRRAALGLLASAAAGAALPLGLVAPAAAQLGPAPFAPTAALPAGIRFRAIGVDASRLARLGNVAGADTVTRVLTHQLQGVFADLMAPRGAAGATLVARISSIYLASYVGTRSYSGRDGGGNNDNLDGVGIVSSGGHVLAQVPILSVLDAGYSGAWYQAGIDARRLESICYHFAWWLRREMGV</sequence>
<accession>A0A4V1RJ48</accession>
<feature type="chain" id="PRO_5020863756" evidence="1">
    <location>
        <begin position="22"/>
        <end position="187"/>
    </location>
</feature>
<comment type="caution">
    <text evidence="2">The sequence shown here is derived from an EMBL/GenBank/DDBJ whole genome shotgun (WGS) entry which is preliminary data.</text>
</comment>
<feature type="signal peptide" evidence="1">
    <location>
        <begin position="1"/>
        <end position="21"/>
    </location>
</feature>
<evidence type="ECO:0000313" key="2">
    <source>
        <dbReference type="EMBL" id="RYB07068.1"/>
    </source>
</evidence>
<keyword evidence="3" id="KW-1185">Reference proteome</keyword>